<dbReference type="GO" id="GO:0008833">
    <property type="term" value="F:deoxyribonuclease IV (phage-T4-induced) activity"/>
    <property type="evidence" value="ECO:0007669"/>
    <property type="project" value="UniProtKB-EC"/>
</dbReference>
<keyword evidence="1" id="KW-0378">Hydrolase</keyword>
<dbReference type="InterPro" id="IPR036237">
    <property type="entry name" value="Xyl_isomerase-like_sf"/>
</dbReference>
<dbReference type="EMBL" id="BEXB01000013">
    <property type="protein sequence ID" value="GAY76400.1"/>
    <property type="molecule type" value="Genomic_DNA"/>
</dbReference>
<comment type="caution">
    <text evidence="1">The sequence shown here is derived from an EMBL/GenBank/DDBJ whole genome shotgun (WGS) entry which is preliminary data.</text>
</comment>
<keyword evidence="1" id="KW-0540">Nuclease</keyword>
<organism evidence="1 2">
    <name type="scientific">Sporolactobacillus inulinus</name>
    <dbReference type="NCBI Taxonomy" id="2078"/>
    <lineage>
        <taxon>Bacteria</taxon>
        <taxon>Bacillati</taxon>
        <taxon>Bacillota</taxon>
        <taxon>Bacilli</taxon>
        <taxon>Bacillales</taxon>
        <taxon>Sporolactobacillaceae</taxon>
        <taxon>Sporolactobacillus</taxon>
    </lineage>
</organism>
<proteinExistence type="predicted"/>
<dbReference type="Proteomes" id="UP000319716">
    <property type="component" value="Unassembled WGS sequence"/>
</dbReference>
<accession>A0A4Y1ZBL3</accession>
<evidence type="ECO:0000313" key="1">
    <source>
        <dbReference type="EMBL" id="GAY76400.1"/>
    </source>
</evidence>
<dbReference type="AlphaFoldDB" id="A0A4Y1ZBL3"/>
<dbReference type="Gene3D" id="3.20.20.150">
    <property type="entry name" value="Divalent-metal-dependent TIM barrel enzymes"/>
    <property type="match status" value="1"/>
</dbReference>
<gene>
    <name evidence="1" type="ORF">NBRC111894_1954</name>
</gene>
<name>A0A4Y1ZBL3_9BACL</name>
<dbReference type="SUPFAM" id="SSF51658">
    <property type="entry name" value="Xylose isomerase-like"/>
    <property type="match status" value="1"/>
</dbReference>
<evidence type="ECO:0000313" key="2">
    <source>
        <dbReference type="Proteomes" id="UP000319716"/>
    </source>
</evidence>
<keyword evidence="1" id="KW-0255">Endonuclease</keyword>
<dbReference type="EC" id="3.1.21.2" evidence="1"/>
<sequence length="68" mass="7806">MAEDFDGVLEAFDQLIGVDRIKVVHVNDSKNPQGAKRIVTKTSVSERSVFKHSIILCITRSWTRCRRF</sequence>
<protein>
    <submittedName>
        <fullName evidence="1">Endonuclease IV</fullName>
        <ecNumber evidence="1">3.1.21.2</ecNumber>
    </submittedName>
</protein>
<reference evidence="1 2" key="1">
    <citation type="submission" date="2017-11" db="EMBL/GenBank/DDBJ databases">
        <title>Draft Genome Sequence of Sporolactobacillus inulinus NBRC 111894 Isolated from Koso, a Japanese Sugar-Vegetable Fermented Beverage.</title>
        <authorList>
            <person name="Chiou T.Y."/>
            <person name="Oshima K."/>
            <person name="Suda W."/>
            <person name="Hattori M."/>
            <person name="Takahashi T."/>
        </authorList>
    </citation>
    <scope>NUCLEOTIDE SEQUENCE [LARGE SCALE GENOMIC DNA]</scope>
    <source>
        <strain evidence="1 2">NBRC111894</strain>
    </source>
</reference>